<dbReference type="PANTHER" id="PTHR31851">
    <property type="entry name" value="FE(2+)/MN(2+) TRANSPORTER PCL1"/>
    <property type="match status" value="1"/>
</dbReference>
<dbReference type="InterPro" id="IPR008217">
    <property type="entry name" value="Ccc1_fam"/>
</dbReference>
<dbReference type="Pfam" id="PF01988">
    <property type="entry name" value="VIT1"/>
    <property type="match status" value="1"/>
</dbReference>
<name>A0AAJ0PC24_LATCU</name>
<feature type="transmembrane region" description="Helical" evidence="5">
    <location>
        <begin position="63"/>
        <end position="88"/>
    </location>
</feature>
<evidence type="ECO:0000256" key="5">
    <source>
        <dbReference type="SAM" id="Phobius"/>
    </source>
</evidence>
<dbReference type="AlphaFoldDB" id="A0AAJ0PC24"/>
<keyword evidence="3 5" id="KW-1133">Transmembrane helix</keyword>
<evidence type="ECO:0000256" key="2">
    <source>
        <dbReference type="ARBA" id="ARBA00022692"/>
    </source>
</evidence>
<comment type="caution">
    <text evidence="6">The sequence shown here is derived from an EMBL/GenBank/DDBJ whole genome shotgun (WGS) entry which is preliminary data.</text>
</comment>
<evidence type="ECO:0000256" key="4">
    <source>
        <dbReference type="ARBA" id="ARBA00023136"/>
    </source>
</evidence>
<keyword evidence="2 5" id="KW-0812">Transmembrane</keyword>
<feature type="transmembrane region" description="Helical" evidence="5">
    <location>
        <begin position="193"/>
        <end position="211"/>
    </location>
</feature>
<dbReference type="GO" id="GO:0030026">
    <property type="term" value="P:intracellular manganese ion homeostasis"/>
    <property type="evidence" value="ECO:0007669"/>
    <property type="project" value="InterPro"/>
</dbReference>
<evidence type="ECO:0000256" key="1">
    <source>
        <dbReference type="ARBA" id="ARBA00004127"/>
    </source>
</evidence>
<evidence type="ECO:0000313" key="6">
    <source>
        <dbReference type="EMBL" id="KRK90402.1"/>
    </source>
</evidence>
<keyword evidence="4 5" id="KW-0472">Membrane</keyword>
<feature type="transmembrane region" description="Helical" evidence="5">
    <location>
        <begin position="223"/>
        <end position="244"/>
    </location>
</feature>
<dbReference type="GO" id="GO:0012505">
    <property type="term" value="C:endomembrane system"/>
    <property type="evidence" value="ECO:0007669"/>
    <property type="project" value="UniProtKB-SubCell"/>
</dbReference>
<dbReference type="CDD" id="cd02432">
    <property type="entry name" value="Nodulin-21_like_1"/>
    <property type="match status" value="1"/>
</dbReference>
<dbReference type="Proteomes" id="UP000050828">
    <property type="component" value="Unassembled WGS sequence"/>
</dbReference>
<dbReference type="GO" id="GO:0005384">
    <property type="term" value="F:manganese ion transmembrane transporter activity"/>
    <property type="evidence" value="ECO:0007669"/>
    <property type="project" value="InterPro"/>
</dbReference>
<reference evidence="6 7" key="1">
    <citation type="journal article" date="2015" name="Genome Announc.">
        <title>Expanding the biotechnology potential of lactobacilli through comparative genomics of 213 strains and associated genera.</title>
        <authorList>
            <person name="Sun Z."/>
            <person name="Harris H.M."/>
            <person name="McCann A."/>
            <person name="Guo C."/>
            <person name="Argimon S."/>
            <person name="Zhang W."/>
            <person name="Yang X."/>
            <person name="Jeffery I.B."/>
            <person name="Cooney J.C."/>
            <person name="Kagawa T.F."/>
            <person name="Liu W."/>
            <person name="Song Y."/>
            <person name="Salvetti E."/>
            <person name="Wrobel A."/>
            <person name="Rasinkangas P."/>
            <person name="Parkhill J."/>
            <person name="Rea M.C."/>
            <person name="O'Sullivan O."/>
            <person name="Ritari J."/>
            <person name="Douillard F.P."/>
            <person name="Paul Ross R."/>
            <person name="Yang R."/>
            <person name="Briner A.E."/>
            <person name="Felis G.E."/>
            <person name="de Vos W.M."/>
            <person name="Barrangou R."/>
            <person name="Klaenhammer T.R."/>
            <person name="Caufield P.W."/>
            <person name="Cui Y."/>
            <person name="Zhang H."/>
            <person name="O'Toole P.W."/>
        </authorList>
    </citation>
    <scope>NUCLEOTIDE SEQUENCE [LARGE SCALE GENOMIC DNA]</scope>
    <source>
        <strain evidence="6 7">DSM 20019</strain>
    </source>
</reference>
<accession>A0AAJ0PC24</accession>
<evidence type="ECO:0000313" key="7">
    <source>
        <dbReference type="Proteomes" id="UP000050828"/>
    </source>
</evidence>
<evidence type="ECO:0008006" key="8">
    <source>
        <dbReference type="Google" id="ProtNLM"/>
    </source>
</evidence>
<evidence type="ECO:0000256" key="3">
    <source>
        <dbReference type="ARBA" id="ARBA00022989"/>
    </source>
</evidence>
<comment type="subcellular location">
    <subcellularLocation>
        <location evidence="1">Endomembrane system</location>
        <topology evidence="1">Multi-pass membrane protein</topology>
    </subcellularLocation>
</comment>
<gene>
    <name evidence="6" type="ORF">FC08_GL001497</name>
</gene>
<organism evidence="6 7">
    <name type="scientific">Latilactobacillus curvatus JCM 1096 = DSM 20019</name>
    <dbReference type="NCBI Taxonomy" id="1293592"/>
    <lineage>
        <taxon>Bacteria</taxon>
        <taxon>Bacillati</taxon>
        <taxon>Bacillota</taxon>
        <taxon>Bacilli</taxon>
        <taxon>Lactobacillales</taxon>
        <taxon>Lactobacillaceae</taxon>
        <taxon>Latilactobacillus</taxon>
    </lineage>
</organism>
<proteinExistence type="predicted"/>
<feature type="transmembrane region" description="Helical" evidence="5">
    <location>
        <begin position="33"/>
        <end position="57"/>
    </location>
</feature>
<sequence>MKLNQPEESAIMKELSASAPLEHRFHLSERLNIIRAGVLGANDGIISVAGIVVGVASAHQSQYTIFLAGISGMLAGAFSMGGGEYVSVSTQRDTQKSMMRLQKEAIQNEYAAEVASLQRTYESKGLPTPLAHQVASAFMQKDSLDITLREKYNIELHHYFNPWHAAFSSFFSFMLGSLLPIIAILAIPYPYKVSGTIGSIVLALIATGYTSATLGKANRLKGVLRNVLTGVLTMVVTYLIGGSIG</sequence>
<feature type="transmembrane region" description="Helical" evidence="5">
    <location>
        <begin position="165"/>
        <end position="187"/>
    </location>
</feature>
<dbReference type="EMBL" id="AZDL01000069">
    <property type="protein sequence ID" value="KRK90402.1"/>
    <property type="molecule type" value="Genomic_DNA"/>
</dbReference>
<protein>
    <recommendedName>
        <fullName evidence="8">Integral membrane protein</fullName>
    </recommendedName>
</protein>